<feature type="transmembrane region" description="Helical" evidence="1">
    <location>
        <begin position="205"/>
        <end position="225"/>
    </location>
</feature>
<keyword evidence="1" id="KW-0812">Transmembrane</keyword>
<reference evidence="2" key="1">
    <citation type="journal article" date="2020" name="Stud. Mycol.">
        <title>101 Dothideomycetes genomes: a test case for predicting lifestyles and emergence of pathogens.</title>
        <authorList>
            <person name="Haridas S."/>
            <person name="Albert R."/>
            <person name="Binder M."/>
            <person name="Bloem J."/>
            <person name="Labutti K."/>
            <person name="Salamov A."/>
            <person name="Andreopoulos B."/>
            <person name="Baker S."/>
            <person name="Barry K."/>
            <person name="Bills G."/>
            <person name="Bluhm B."/>
            <person name="Cannon C."/>
            <person name="Castanera R."/>
            <person name="Culley D."/>
            <person name="Daum C."/>
            <person name="Ezra D."/>
            <person name="Gonzalez J."/>
            <person name="Henrissat B."/>
            <person name="Kuo A."/>
            <person name="Liang C."/>
            <person name="Lipzen A."/>
            <person name="Lutzoni F."/>
            <person name="Magnuson J."/>
            <person name="Mondo S."/>
            <person name="Nolan M."/>
            <person name="Ohm R."/>
            <person name="Pangilinan J."/>
            <person name="Park H.-J."/>
            <person name="Ramirez L."/>
            <person name="Alfaro M."/>
            <person name="Sun H."/>
            <person name="Tritt A."/>
            <person name="Yoshinaga Y."/>
            <person name="Zwiers L.-H."/>
            <person name="Turgeon B."/>
            <person name="Goodwin S."/>
            <person name="Spatafora J."/>
            <person name="Crous P."/>
            <person name="Grigoriev I."/>
        </authorList>
    </citation>
    <scope>NUCLEOTIDE SEQUENCE</scope>
    <source>
        <strain evidence="2">CBS 113818</strain>
    </source>
</reference>
<evidence type="ECO:0000313" key="2">
    <source>
        <dbReference type="EMBL" id="KAF2822372.1"/>
    </source>
</evidence>
<feature type="transmembrane region" description="Helical" evidence="1">
    <location>
        <begin position="117"/>
        <end position="138"/>
    </location>
</feature>
<keyword evidence="1" id="KW-1133">Transmembrane helix</keyword>
<evidence type="ECO:0000313" key="3">
    <source>
        <dbReference type="Proteomes" id="UP000799424"/>
    </source>
</evidence>
<name>A0A6A6ZMQ9_9PLEO</name>
<dbReference type="AlphaFoldDB" id="A0A6A6ZMQ9"/>
<feature type="transmembrane region" description="Helical" evidence="1">
    <location>
        <begin position="12"/>
        <end position="34"/>
    </location>
</feature>
<evidence type="ECO:0000256" key="1">
    <source>
        <dbReference type="SAM" id="Phobius"/>
    </source>
</evidence>
<dbReference type="OrthoDB" id="3736736at2759"/>
<accession>A0A6A6ZMQ9</accession>
<dbReference type="Proteomes" id="UP000799424">
    <property type="component" value="Unassembled WGS sequence"/>
</dbReference>
<sequence>MAINEKLKATTLNVATLLSSLSLIGISTACLYLTTRLSKVIEQQWPAGDYVHKYGVWQGPELPTREVRHYDHLQYDTTNESMILAGATLGLTVGIVGLFGTFFTWKTPKNTHVAKSTLYFLVVPGTVGLIGTLISFILTCIIRNTGNRGLCFWGEAESTGDNRFRCTHELAVCRIVQNYDRKESHLGQSDFQQTFWKLCPQTETARHLVSGLPAVLLLIIGAGLAKMVLARKGKTAYVETADDRVERLQREEQ</sequence>
<dbReference type="PROSITE" id="PS51257">
    <property type="entry name" value="PROKAR_LIPOPROTEIN"/>
    <property type="match status" value="1"/>
</dbReference>
<evidence type="ECO:0008006" key="4">
    <source>
        <dbReference type="Google" id="ProtNLM"/>
    </source>
</evidence>
<keyword evidence="1" id="KW-0472">Membrane</keyword>
<organism evidence="2 3">
    <name type="scientific">Ophiobolus disseminans</name>
    <dbReference type="NCBI Taxonomy" id="1469910"/>
    <lineage>
        <taxon>Eukaryota</taxon>
        <taxon>Fungi</taxon>
        <taxon>Dikarya</taxon>
        <taxon>Ascomycota</taxon>
        <taxon>Pezizomycotina</taxon>
        <taxon>Dothideomycetes</taxon>
        <taxon>Pleosporomycetidae</taxon>
        <taxon>Pleosporales</taxon>
        <taxon>Pleosporineae</taxon>
        <taxon>Phaeosphaeriaceae</taxon>
        <taxon>Ophiobolus</taxon>
    </lineage>
</organism>
<feature type="transmembrane region" description="Helical" evidence="1">
    <location>
        <begin position="82"/>
        <end position="105"/>
    </location>
</feature>
<proteinExistence type="predicted"/>
<dbReference type="EMBL" id="MU006234">
    <property type="protein sequence ID" value="KAF2822372.1"/>
    <property type="molecule type" value="Genomic_DNA"/>
</dbReference>
<protein>
    <recommendedName>
        <fullName evidence="4">Transmembrane protein</fullName>
    </recommendedName>
</protein>
<gene>
    <name evidence="2" type="ORF">CC86DRAFT_372909</name>
</gene>
<keyword evidence="3" id="KW-1185">Reference proteome</keyword>